<dbReference type="OrthoDB" id="3232438at2759"/>
<name>A0A0C3NA35_PHLG1</name>
<dbReference type="AlphaFoldDB" id="A0A0C3NA35"/>
<gene>
    <name evidence="1" type="ORF">PHLGIDRAFT_80728</name>
</gene>
<evidence type="ECO:0000313" key="1">
    <source>
        <dbReference type="EMBL" id="KIP01319.1"/>
    </source>
</evidence>
<evidence type="ECO:0000313" key="2">
    <source>
        <dbReference type="Proteomes" id="UP000053257"/>
    </source>
</evidence>
<dbReference type="Pfam" id="PF18759">
    <property type="entry name" value="Plavaka"/>
    <property type="match status" value="1"/>
</dbReference>
<sequence>MEAALRTKVHIQKYPSAAAGSPLPSIPRHGPEVPRTGLHYADAQTAGYNSYEESLNVDPDATANVYKPFAHKVDWEFARWAKLRGPSSTAVSDLLSIDGVSERLGLSYGTAPEINALVDALPAARPRFERQEVVVAGEVYDVFFRDVLECIRALYGEPEFARHLVFLPERHYSDPDQLQRLFHDMHTGKWWWAVQSQVESTTPGATIIPVIISSDKTQLTLFRNKAAYPVYLTIGNLPKDIRSRPSQGGHVLLGYLPTSKLEHITNKALRRRTHANLFHECMRAILKPLEKAGLDGIPITSGDGVTRRGHPIYATYVGDYPEQVLVTCVKSGDCPICERKKKKLGDLGPPSRFRQFGAVLEVLDNAEEMSDAEYNHACKGVGIRPVCEPFWQHLPYIDIFTSMAPDILHQLLQGVVKHLFSWVKDAYSEDEINARCRRFPPNHNVRLFFKGVTSLSRLTGREHADICRILLGLVVDMRLPGNLSSVRLVRAVRALMDFVYLAQYPVQSQSSLDALDDALRRFHDNKQIFVDLGIRTHFNFPKMHCMEHYRFLIEFLGAADNFNTEYTERLHIDLAKEAYRATNRKDEYTQMTLWLERKEKVLRHERYINWVEAGRPELETVNSLHKHSTSHVLMTREPSAKAVPFHIIESEYGASQFKTCLARYAVTFTHPTLSRARIEDMASRLRFDFTKVAVYHKAKFWEDDFPRYRHASDEYDVVQATPSRQDSRGNEVPGRFDLAMVNSGNGGSVGVKGYRLGRVRVIFAIPPRYIDALFPNSTPPTYLAYVEWFTHFKQAPELLHGMYKVQKAVRNGVRMADIIPLENIRRSMHVVPSFGPIVPKEWTSANVLDLCSTFFVNSFTDRHVYGTVV</sequence>
<dbReference type="HOGENOM" id="CLU_006344_4_3_1"/>
<organism evidence="1 2">
    <name type="scientific">Phlebiopsis gigantea (strain 11061_1 CR5-6)</name>
    <name type="common">White-rot fungus</name>
    <name type="synonym">Peniophora gigantea</name>
    <dbReference type="NCBI Taxonomy" id="745531"/>
    <lineage>
        <taxon>Eukaryota</taxon>
        <taxon>Fungi</taxon>
        <taxon>Dikarya</taxon>
        <taxon>Basidiomycota</taxon>
        <taxon>Agaricomycotina</taxon>
        <taxon>Agaricomycetes</taxon>
        <taxon>Polyporales</taxon>
        <taxon>Phanerochaetaceae</taxon>
        <taxon>Phlebiopsis</taxon>
    </lineage>
</organism>
<proteinExistence type="predicted"/>
<dbReference type="InterPro" id="IPR041078">
    <property type="entry name" value="Plavaka"/>
</dbReference>
<accession>A0A0C3NA35</accession>
<keyword evidence="2" id="KW-1185">Reference proteome</keyword>
<protein>
    <submittedName>
        <fullName evidence="1">Uncharacterized protein</fullName>
    </submittedName>
</protein>
<reference evidence="1 2" key="1">
    <citation type="journal article" date="2014" name="PLoS Genet.">
        <title>Analysis of the Phlebiopsis gigantea genome, transcriptome and secretome provides insight into its pioneer colonization strategies of wood.</title>
        <authorList>
            <person name="Hori C."/>
            <person name="Ishida T."/>
            <person name="Igarashi K."/>
            <person name="Samejima M."/>
            <person name="Suzuki H."/>
            <person name="Master E."/>
            <person name="Ferreira P."/>
            <person name="Ruiz-Duenas F.J."/>
            <person name="Held B."/>
            <person name="Canessa P."/>
            <person name="Larrondo L.F."/>
            <person name="Schmoll M."/>
            <person name="Druzhinina I.S."/>
            <person name="Kubicek C.P."/>
            <person name="Gaskell J.A."/>
            <person name="Kersten P."/>
            <person name="St John F."/>
            <person name="Glasner J."/>
            <person name="Sabat G."/>
            <person name="Splinter BonDurant S."/>
            <person name="Syed K."/>
            <person name="Yadav J."/>
            <person name="Mgbeahuruike A.C."/>
            <person name="Kovalchuk A."/>
            <person name="Asiegbu F.O."/>
            <person name="Lackner G."/>
            <person name="Hoffmeister D."/>
            <person name="Rencoret J."/>
            <person name="Gutierrez A."/>
            <person name="Sun H."/>
            <person name="Lindquist E."/>
            <person name="Barry K."/>
            <person name="Riley R."/>
            <person name="Grigoriev I.V."/>
            <person name="Henrissat B."/>
            <person name="Kues U."/>
            <person name="Berka R.M."/>
            <person name="Martinez A.T."/>
            <person name="Covert S.F."/>
            <person name="Blanchette R.A."/>
            <person name="Cullen D."/>
        </authorList>
    </citation>
    <scope>NUCLEOTIDE SEQUENCE [LARGE SCALE GENOMIC DNA]</scope>
    <source>
        <strain evidence="1 2">11061_1 CR5-6</strain>
    </source>
</reference>
<dbReference type="Proteomes" id="UP000053257">
    <property type="component" value="Unassembled WGS sequence"/>
</dbReference>
<dbReference type="EMBL" id="KN840822">
    <property type="protein sequence ID" value="KIP01319.1"/>
    <property type="molecule type" value="Genomic_DNA"/>
</dbReference>